<dbReference type="RefSeq" id="WP_133557421.1">
    <property type="nucleotide sequence ID" value="NZ_SNYF01000008.1"/>
</dbReference>
<keyword evidence="2" id="KW-0238">DNA-binding</keyword>
<evidence type="ECO:0000256" key="2">
    <source>
        <dbReference type="ARBA" id="ARBA00023125"/>
    </source>
</evidence>
<feature type="domain" description="Tyr recombinase" evidence="4">
    <location>
        <begin position="217"/>
        <end position="395"/>
    </location>
</feature>
<dbReference type="InterPro" id="IPR011010">
    <property type="entry name" value="DNA_brk_join_enz"/>
</dbReference>
<dbReference type="EMBL" id="SNYF01000008">
    <property type="protein sequence ID" value="TDQ15213.1"/>
    <property type="molecule type" value="Genomic_DNA"/>
</dbReference>
<dbReference type="InterPro" id="IPR013762">
    <property type="entry name" value="Integrase-like_cat_sf"/>
</dbReference>
<name>A0A4R6T3D5_9BACT</name>
<dbReference type="InterPro" id="IPR010998">
    <property type="entry name" value="Integrase_recombinase_N"/>
</dbReference>
<dbReference type="Pfam" id="PF17293">
    <property type="entry name" value="Arm-DNA-bind_5"/>
    <property type="match status" value="1"/>
</dbReference>
<proteinExistence type="inferred from homology"/>
<dbReference type="InterPro" id="IPR002104">
    <property type="entry name" value="Integrase_catalytic"/>
</dbReference>
<evidence type="ECO:0000313" key="5">
    <source>
        <dbReference type="EMBL" id="TDQ15213.1"/>
    </source>
</evidence>
<evidence type="ECO:0000256" key="3">
    <source>
        <dbReference type="ARBA" id="ARBA00023172"/>
    </source>
</evidence>
<dbReference type="InterPro" id="IPR035386">
    <property type="entry name" value="Arm-DNA-bind_5"/>
</dbReference>
<comment type="similarity">
    <text evidence="1">Belongs to the 'phage' integrase family.</text>
</comment>
<sequence>MNIPSISFILQEKKAKNDGTAPIYLRITLNGTRAEITTKIYSLPANWDKKRGLIKGKDPLSIRHNQQLQRLHLQVFEALDQIKIQRFDINANNLKLAMQGKLVKAHTLLEVYKLFIEQLENRTGSDYSESSLETNKITYDQFVEFLTTEGKLSIKIEDFNNQQFIRLEHFFKKTKGNQHNTTCKKIERVKAMLRWAYEMDYCDKDVSKKFKIKKQKKEIIFLTQEEINRIKALKLVPRLEVIRDSFLFMCHTGLPFNEIERLKEENLSKNISGGYGIIMTRQKTSKNIPEIPLLPIAIELIAKYETHPKRIIEKKLFPIPSNQNFNGYLKEIATLAKIEKQITTHTARKTFASTIALRNGMSMEVLSRALGHSNIKITQESYAELQNDRIQEEFKKVSINLKQYAL</sequence>
<dbReference type="Proteomes" id="UP000294535">
    <property type="component" value="Unassembled WGS sequence"/>
</dbReference>
<gene>
    <name evidence="5" type="ORF">DFQ04_3099</name>
</gene>
<dbReference type="OrthoDB" id="9806835at2"/>
<dbReference type="InterPro" id="IPR050090">
    <property type="entry name" value="Tyrosine_recombinase_XerCD"/>
</dbReference>
<accession>A0A4R6T3D5</accession>
<dbReference type="Pfam" id="PF00589">
    <property type="entry name" value="Phage_integrase"/>
    <property type="match status" value="1"/>
</dbReference>
<reference evidence="5 6" key="1">
    <citation type="submission" date="2019-03" db="EMBL/GenBank/DDBJ databases">
        <title>Genomic Encyclopedia of Type Strains, Phase III (KMG-III): the genomes of soil and plant-associated and newly described type strains.</title>
        <authorList>
            <person name="Whitman W."/>
        </authorList>
    </citation>
    <scope>NUCLEOTIDE SEQUENCE [LARGE SCALE GENOMIC DNA]</scope>
    <source>
        <strain evidence="5 6">CECT 8446</strain>
    </source>
</reference>
<evidence type="ECO:0000313" key="6">
    <source>
        <dbReference type="Proteomes" id="UP000294535"/>
    </source>
</evidence>
<dbReference type="Gene3D" id="1.10.150.130">
    <property type="match status" value="1"/>
</dbReference>
<dbReference type="Pfam" id="PF13102">
    <property type="entry name" value="Phage_int_SAM_5"/>
    <property type="match status" value="1"/>
</dbReference>
<dbReference type="GO" id="GO:0003677">
    <property type="term" value="F:DNA binding"/>
    <property type="evidence" value="ECO:0007669"/>
    <property type="project" value="UniProtKB-KW"/>
</dbReference>
<evidence type="ECO:0000256" key="1">
    <source>
        <dbReference type="ARBA" id="ARBA00008857"/>
    </source>
</evidence>
<dbReference type="SUPFAM" id="SSF56349">
    <property type="entry name" value="DNA breaking-rejoining enzymes"/>
    <property type="match status" value="1"/>
</dbReference>
<dbReference type="GO" id="GO:0006310">
    <property type="term" value="P:DNA recombination"/>
    <property type="evidence" value="ECO:0007669"/>
    <property type="project" value="UniProtKB-KW"/>
</dbReference>
<dbReference type="PANTHER" id="PTHR30349">
    <property type="entry name" value="PHAGE INTEGRASE-RELATED"/>
    <property type="match status" value="1"/>
</dbReference>
<dbReference type="PROSITE" id="PS51898">
    <property type="entry name" value="TYR_RECOMBINASE"/>
    <property type="match status" value="1"/>
</dbReference>
<evidence type="ECO:0000259" key="4">
    <source>
        <dbReference type="PROSITE" id="PS51898"/>
    </source>
</evidence>
<keyword evidence="3" id="KW-0233">DNA recombination</keyword>
<dbReference type="InterPro" id="IPR025269">
    <property type="entry name" value="SAM-like_dom"/>
</dbReference>
<comment type="caution">
    <text evidence="5">The sequence shown here is derived from an EMBL/GenBank/DDBJ whole genome shotgun (WGS) entry which is preliminary data.</text>
</comment>
<keyword evidence="6" id="KW-1185">Reference proteome</keyword>
<dbReference type="GO" id="GO:0015074">
    <property type="term" value="P:DNA integration"/>
    <property type="evidence" value="ECO:0007669"/>
    <property type="project" value="InterPro"/>
</dbReference>
<dbReference type="PANTHER" id="PTHR30349:SF64">
    <property type="entry name" value="PROPHAGE INTEGRASE INTD-RELATED"/>
    <property type="match status" value="1"/>
</dbReference>
<dbReference type="Gene3D" id="1.10.443.10">
    <property type="entry name" value="Intergrase catalytic core"/>
    <property type="match status" value="1"/>
</dbReference>
<protein>
    <submittedName>
        <fullName evidence="5">Site-specific recombinase XerD</fullName>
    </submittedName>
</protein>
<dbReference type="AlphaFoldDB" id="A0A4R6T3D5"/>
<dbReference type="CDD" id="cd01185">
    <property type="entry name" value="INTN1_C_like"/>
    <property type="match status" value="1"/>
</dbReference>
<organism evidence="5 6">
    <name type="scientific">Algoriphagus boseongensis</name>
    <dbReference type="NCBI Taxonomy" id="1442587"/>
    <lineage>
        <taxon>Bacteria</taxon>
        <taxon>Pseudomonadati</taxon>
        <taxon>Bacteroidota</taxon>
        <taxon>Cytophagia</taxon>
        <taxon>Cytophagales</taxon>
        <taxon>Cyclobacteriaceae</taxon>
        <taxon>Algoriphagus</taxon>
    </lineage>
</organism>